<keyword evidence="1" id="KW-0472">Membrane</keyword>
<dbReference type="SUPFAM" id="SSF48371">
    <property type="entry name" value="ARM repeat"/>
    <property type="match status" value="1"/>
</dbReference>
<dbReference type="AlphaFoldDB" id="A0ABD2UN34"/>
<dbReference type="InterPro" id="IPR016024">
    <property type="entry name" value="ARM-type_fold"/>
</dbReference>
<keyword evidence="1" id="KW-0812">Transmembrane</keyword>
<accession>A0ABD2UN34</accession>
<feature type="transmembrane region" description="Helical" evidence="1">
    <location>
        <begin position="16"/>
        <end position="37"/>
    </location>
</feature>
<evidence type="ECO:0000313" key="3">
    <source>
        <dbReference type="Proteomes" id="UP001627284"/>
    </source>
</evidence>
<sequence>MLDSQLGLLHEDDKNVLIAVAQGIISMLVHLLDFSFLSGIRKKTVTAITKISTVASSKLFLVAGDLCILKKFLRIFESPSVLGKGNSCIALQALDQEEEFHLL</sequence>
<dbReference type="EMBL" id="JBJKTR010000004">
    <property type="protein sequence ID" value="KAL3369810.1"/>
    <property type="molecule type" value="Genomic_DNA"/>
</dbReference>
<reference evidence="2 3" key="1">
    <citation type="submission" date="2024-05" db="EMBL/GenBank/DDBJ databases">
        <title>De novo assembly of an allotetraploid wild potato.</title>
        <authorList>
            <person name="Hosaka A.J."/>
        </authorList>
    </citation>
    <scope>NUCLEOTIDE SEQUENCE [LARGE SCALE GENOMIC DNA]</scope>
    <source>
        <tissue evidence="2">Young leaves</tissue>
    </source>
</reference>
<gene>
    <name evidence="2" type="ORF">AABB24_007038</name>
</gene>
<proteinExistence type="predicted"/>
<dbReference type="Proteomes" id="UP001627284">
    <property type="component" value="Unassembled WGS sequence"/>
</dbReference>
<evidence type="ECO:0000313" key="2">
    <source>
        <dbReference type="EMBL" id="KAL3369810.1"/>
    </source>
</evidence>
<protein>
    <submittedName>
        <fullName evidence="2">Uncharacterized protein</fullName>
    </submittedName>
</protein>
<keyword evidence="3" id="KW-1185">Reference proteome</keyword>
<evidence type="ECO:0000256" key="1">
    <source>
        <dbReference type="SAM" id="Phobius"/>
    </source>
</evidence>
<keyword evidence="1" id="KW-1133">Transmembrane helix</keyword>
<comment type="caution">
    <text evidence="2">The sequence shown here is derived from an EMBL/GenBank/DDBJ whole genome shotgun (WGS) entry which is preliminary data.</text>
</comment>
<organism evidence="2 3">
    <name type="scientific">Solanum stoloniferum</name>
    <dbReference type="NCBI Taxonomy" id="62892"/>
    <lineage>
        <taxon>Eukaryota</taxon>
        <taxon>Viridiplantae</taxon>
        <taxon>Streptophyta</taxon>
        <taxon>Embryophyta</taxon>
        <taxon>Tracheophyta</taxon>
        <taxon>Spermatophyta</taxon>
        <taxon>Magnoliopsida</taxon>
        <taxon>eudicotyledons</taxon>
        <taxon>Gunneridae</taxon>
        <taxon>Pentapetalae</taxon>
        <taxon>asterids</taxon>
        <taxon>lamiids</taxon>
        <taxon>Solanales</taxon>
        <taxon>Solanaceae</taxon>
        <taxon>Solanoideae</taxon>
        <taxon>Solaneae</taxon>
        <taxon>Solanum</taxon>
    </lineage>
</organism>
<name>A0ABD2UN34_9SOLN</name>